<dbReference type="OrthoDB" id="6629632at2759"/>
<name>A0A2S2Q280_9HEMI</name>
<dbReference type="AlphaFoldDB" id="A0A2S2Q280"/>
<dbReference type="SUPFAM" id="SSF56219">
    <property type="entry name" value="DNase I-like"/>
    <property type="match status" value="1"/>
</dbReference>
<proteinExistence type="predicted"/>
<organism evidence="1">
    <name type="scientific">Sipha flava</name>
    <name type="common">yellow sugarcane aphid</name>
    <dbReference type="NCBI Taxonomy" id="143950"/>
    <lineage>
        <taxon>Eukaryota</taxon>
        <taxon>Metazoa</taxon>
        <taxon>Ecdysozoa</taxon>
        <taxon>Arthropoda</taxon>
        <taxon>Hexapoda</taxon>
        <taxon>Insecta</taxon>
        <taxon>Pterygota</taxon>
        <taxon>Neoptera</taxon>
        <taxon>Paraneoptera</taxon>
        <taxon>Hemiptera</taxon>
        <taxon>Sternorrhyncha</taxon>
        <taxon>Aphidomorpha</taxon>
        <taxon>Aphidoidea</taxon>
        <taxon>Aphididae</taxon>
        <taxon>Sipha</taxon>
    </lineage>
</organism>
<dbReference type="InterPro" id="IPR036691">
    <property type="entry name" value="Endo/exonu/phosph_ase_sf"/>
</dbReference>
<accession>A0A2S2Q280</accession>
<protein>
    <recommendedName>
        <fullName evidence="2">Endonuclease/exonuclease/phosphatase domain-containing protein</fullName>
    </recommendedName>
</protein>
<dbReference type="Gene3D" id="3.60.10.10">
    <property type="entry name" value="Endonuclease/exonuclease/phosphatase"/>
    <property type="match status" value="1"/>
</dbReference>
<evidence type="ECO:0008006" key="2">
    <source>
        <dbReference type="Google" id="ProtNLM"/>
    </source>
</evidence>
<evidence type="ECO:0000313" key="1">
    <source>
        <dbReference type="EMBL" id="MBY71887.1"/>
    </source>
</evidence>
<reference evidence="1" key="1">
    <citation type="submission" date="2018-04" db="EMBL/GenBank/DDBJ databases">
        <title>Transcriptome assembly of Sipha flava.</title>
        <authorList>
            <person name="Scully E.D."/>
            <person name="Geib S.M."/>
            <person name="Palmer N.A."/>
            <person name="Koch K."/>
            <person name="Bradshaw J."/>
            <person name="Heng-Moss T."/>
            <person name="Sarath G."/>
        </authorList>
    </citation>
    <scope>NUCLEOTIDE SEQUENCE</scope>
</reference>
<gene>
    <name evidence="1" type="ORF">g.182926</name>
</gene>
<dbReference type="EMBL" id="GGMS01002684">
    <property type="protein sequence ID" value="MBY71887.1"/>
    <property type="molecule type" value="Transcribed_RNA"/>
</dbReference>
<sequence length="274" mass="31813">MLPLPPCSVEHLFVIVKINLVYYILGNTYFPPRPPITLYNKKLDIINDLLISYPYIKNIILVGDYNTPNLKWQFTSPSCSPNYLNLNQLSVDFLSKISFLSLSQFNTVLNKNNTILDLVLSNIDNITVSKFTTPLVSCDVHHPSLLIIIPINTYKPIDYNLFTYDFYSCNYSDIIKCSGSINWVEIFSNLNVNEVTNLFYSIIYEIIDIFVLKYPIKFGFELKNLIFKKKIAHKIFRNSGAINDYNKFSNLRAQCKALSKLNYQNYLKKYPGRF</sequence>